<dbReference type="PANTHER" id="PTHR47406:SF2">
    <property type="entry name" value="ALPHA GLUCURONIDASE N-TERMINAL DOMAIN-CONTAINING PROTEIN"/>
    <property type="match status" value="1"/>
</dbReference>
<dbReference type="Gene3D" id="3.30.379.10">
    <property type="entry name" value="Chitobiase/beta-hexosaminidase domain 2-like"/>
    <property type="match status" value="1"/>
</dbReference>
<evidence type="ECO:0000313" key="4">
    <source>
        <dbReference type="Proteomes" id="UP000189981"/>
    </source>
</evidence>
<name>A0A1T5BD96_9SPHI</name>
<dbReference type="OrthoDB" id="8727830at2"/>
<sequence length="770" mass="86133">MAKGNNGDLSRLQFLKTSGLIATGLTFLPGMVRSMTTTTAANFRIIIPSMGSAPEKFAAEQLKQYLSQLPEATISVVEEDQNIIENAFYLGQTAFAKAQSIDFNKLSEDAYILKPVGNNLIVAGGSKKGLLYGVYDLLEEMGFRKYAPDSTLIPKSKALMIPKSVRSFAPKINYRTTSYGAMGGEDYSNWHKLSSRSEWGLFVHTFHTLIPAKDYADTNPEYFSLINGTRRPGTQLCLSNPEVVQVLIANLKKKIAEKPASRYWSVSQDDNDQYCGCDNCNALNEKFGGVPSGSIIHFVNKVARAIPGKMISTLAYWYSRKAPKNIKAEPNVNIMLCNIESLRHAPVYETDPAFSADLKDWGTIASDIIIWDYNIQFTNFIAPFPNLFTLKSNIKFYTDNNVKALFMQANNEPAADMALLRAYLINKLMWQPEASEKDLIDDFLNGYFGSAGMYIRQYIDDMQASLVKSGMKLNIFGDPIDAKEAFLSADMMSKYNNLFDQAEKTVGANKTLLRRVQTARLPIMYAAIQIGRTEINTERSMYKQGTDGITLAKPEMKALVQDFVSKCKAENVNLIRERAGTPDHYLASYTRIFEKMDATSKTKSFGKKIIPLTMPNQKSKGPEALTDGLFGSFESWQSADKNFVYYTGEHMDFVLDLGALIPINSVHMDFLNPQAQPDWHLFALPKSVSYSISADGKKYTEPVVIINPHNPDPATNPAIINTYVQPFHSEFNGEIARYVKVHAESLLTTPKWHIRSGQPISIYTDQIVVM</sequence>
<dbReference type="SUPFAM" id="SSF55545">
    <property type="entry name" value="beta-N-acetylhexosaminidase-like domain"/>
    <property type="match status" value="1"/>
</dbReference>
<dbReference type="AlphaFoldDB" id="A0A1T5BD96"/>
<protein>
    <submittedName>
        <fullName evidence="3">Glycosyl hydrolase family 67 N-terminus</fullName>
    </submittedName>
</protein>
<dbReference type="Pfam" id="PF16126">
    <property type="entry name" value="DUF4838"/>
    <property type="match status" value="1"/>
</dbReference>
<dbReference type="EMBL" id="FUYR01000001">
    <property type="protein sequence ID" value="SKB45264.1"/>
    <property type="molecule type" value="Genomic_DNA"/>
</dbReference>
<dbReference type="InterPro" id="IPR005154">
    <property type="entry name" value="Glyco_hydro_67_aGlcAse_N"/>
</dbReference>
<evidence type="ECO:0000259" key="2">
    <source>
        <dbReference type="Pfam" id="PF03648"/>
    </source>
</evidence>
<dbReference type="InterPro" id="IPR029018">
    <property type="entry name" value="Hex-like_dom2"/>
</dbReference>
<dbReference type="Gene3D" id="2.60.120.260">
    <property type="entry name" value="Galactose-binding domain-like"/>
    <property type="match status" value="1"/>
</dbReference>
<feature type="domain" description="Alpha glucuronidase N-terminal" evidence="2">
    <location>
        <begin position="44"/>
        <end position="137"/>
    </location>
</feature>
<evidence type="ECO:0000256" key="1">
    <source>
        <dbReference type="ARBA" id="ARBA00022801"/>
    </source>
</evidence>
<reference evidence="4" key="1">
    <citation type="submission" date="2017-02" db="EMBL/GenBank/DDBJ databases">
        <authorList>
            <person name="Varghese N."/>
            <person name="Submissions S."/>
        </authorList>
    </citation>
    <scope>NUCLEOTIDE SEQUENCE [LARGE SCALE GENOMIC DNA]</scope>
    <source>
        <strain evidence="4">DSM 22385</strain>
    </source>
</reference>
<dbReference type="RefSeq" id="WP_079701983.1">
    <property type="nucleotide sequence ID" value="NZ_FUYR01000001.1"/>
</dbReference>
<gene>
    <name evidence="3" type="ORF">SAMN05661099_1517</name>
</gene>
<keyword evidence="4" id="KW-1185">Reference proteome</keyword>
<dbReference type="GO" id="GO:0046559">
    <property type="term" value="F:alpha-glucuronidase activity"/>
    <property type="evidence" value="ECO:0007669"/>
    <property type="project" value="InterPro"/>
</dbReference>
<dbReference type="Pfam" id="PF03648">
    <property type="entry name" value="Glyco_hydro_67N"/>
    <property type="match status" value="1"/>
</dbReference>
<organism evidence="3 4">
    <name type="scientific">Daejeonella lutea</name>
    <dbReference type="NCBI Taxonomy" id="572036"/>
    <lineage>
        <taxon>Bacteria</taxon>
        <taxon>Pseudomonadati</taxon>
        <taxon>Bacteroidota</taxon>
        <taxon>Sphingobacteriia</taxon>
        <taxon>Sphingobacteriales</taxon>
        <taxon>Sphingobacteriaceae</taxon>
        <taxon>Daejeonella</taxon>
    </lineage>
</organism>
<evidence type="ECO:0000313" key="3">
    <source>
        <dbReference type="EMBL" id="SKB45264.1"/>
    </source>
</evidence>
<proteinExistence type="predicted"/>
<dbReference type="InterPro" id="IPR032287">
    <property type="entry name" value="DUF4838"/>
</dbReference>
<dbReference type="PANTHER" id="PTHR47406">
    <property type="entry name" value="COAGULATION FACTOR 5/8 TYPE, C-TERMINAL"/>
    <property type="match status" value="1"/>
</dbReference>
<dbReference type="GO" id="GO:0045493">
    <property type="term" value="P:xylan catabolic process"/>
    <property type="evidence" value="ECO:0007669"/>
    <property type="project" value="InterPro"/>
</dbReference>
<dbReference type="STRING" id="572036.SAMN05661099_1517"/>
<keyword evidence="1 3" id="KW-0378">Hydrolase</keyword>
<accession>A0A1T5BD96</accession>
<dbReference type="Proteomes" id="UP000189981">
    <property type="component" value="Unassembled WGS sequence"/>
</dbReference>